<protein>
    <submittedName>
        <fullName evidence="1">Phage tail protein</fullName>
    </submittedName>
</protein>
<dbReference type="InterPro" id="IPR006521">
    <property type="entry name" value="Tail_protein_I"/>
</dbReference>
<dbReference type="AlphaFoldDB" id="A0A4R5WC04"/>
<sequence>MRSPAIKRLLPSAYQDAAFEGTVLAALLDAMEALQAPDEELIGDFGAQFSPYTAREDFLSFLARWVTLDYLVGVRRPGATDTLLIPPAQMRNLIAEAATLAQLRGTSDGLRQFLEIATGVAGFEIIETPDQPFHFTVRIPADATAYAGVVQHIVNHEKPAAMTADLQLTEATR</sequence>
<reference evidence="1 2" key="1">
    <citation type="submission" date="2019-01" db="EMBL/GenBank/DDBJ databases">
        <title>High-quality-draft genome sequences of five non-tuberculosis mycobacteriaceae isolated from a nosocomial environment.</title>
        <authorList>
            <person name="Tiago I."/>
            <person name="Alarico S."/>
            <person name="Pereira S.G."/>
            <person name="Coelho C."/>
            <person name="Maranha A."/>
            <person name="Empadinhas N."/>
        </authorList>
    </citation>
    <scope>NUCLEOTIDE SEQUENCE [LARGE SCALE GENOMIC DNA]</scope>
    <source>
        <strain evidence="1 2">24AIII</strain>
    </source>
</reference>
<name>A0A4R5WC04_MYCMU</name>
<proteinExistence type="predicted"/>
<dbReference type="RefSeq" id="WP_133427599.1">
    <property type="nucleotide sequence ID" value="NZ_SDLO01000017.1"/>
</dbReference>
<gene>
    <name evidence="1" type="ORF">EUA03_19215</name>
</gene>
<evidence type="ECO:0000313" key="1">
    <source>
        <dbReference type="EMBL" id="TDK86704.1"/>
    </source>
</evidence>
<dbReference type="Proteomes" id="UP000294929">
    <property type="component" value="Unassembled WGS sequence"/>
</dbReference>
<dbReference type="Pfam" id="PF09684">
    <property type="entry name" value="Tail_P2_I"/>
    <property type="match status" value="1"/>
</dbReference>
<accession>A0A4R5WC04</accession>
<comment type="caution">
    <text evidence="1">The sequence shown here is derived from an EMBL/GenBank/DDBJ whole genome shotgun (WGS) entry which is preliminary data.</text>
</comment>
<dbReference type="EMBL" id="SDLO01000017">
    <property type="protein sequence ID" value="TDK86704.1"/>
    <property type="molecule type" value="Genomic_DNA"/>
</dbReference>
<evidence type="ECO:0000313" key="2">
    <source>
        <dbReference type="Proteomes" id="UP000294929"/>
    </source>
</evidence>
<organism evidence="1 2">
    <name type="scientific">Mycolicibacterium mucogenicum</name>
    <name type="common">Mycobacterium mucogenicum</name>
    <dbReference type="NCBI Taxonomy" id="56689"/>
    <lineage>
        <taxon>Bacteria</taxon>
        <taxon>Bacillati</taxon>
        <taxon>Actinomycetota</taxon>
        <taxon>Actinomycetes</taxon>
        <taxon>Mycobacteriales</taxon>
        <taxon>Mycobacteriaceae</taxon>
        <taxon>Mycolicibacterium</taxon>
    </lineage>
</organism>